<evidence type="ECO:0000256" key="1">
    <source>
        <dbReference type="SAM" id="MobiDB-lite"/>
    </source>
</evidence>
<feature type="signal peptide" evidence="2">
    <location>
        <begin position="1"/>
        <end position="18"/>
    </location>
</feature>
<comment type="caution">
    <text evidence="3">The sequence shown here is derived from an EMBL/GenBank/DDBJ whole genome shotgun (WGS) entry which is preliminary data.</text>
</comment>
<organism evidence="3 4">
    <name type="scientific">Larinioides sclopetarius</name>
    <dbReference type="NCBI Taxonomy" id="280406"/>
    <lineage>
        <taxon>Eukaryota</taxon>
        <taxon>Metazoa</taxon>
        <taxon>Ecdysozoa</taxon>
        <taxon>Arthropoda</taxon>
        <taxon>Chelicerata</taxon>
        <taxon>Arachnida</taxon>
        <taxon>Araneae</taxon>
        <taxon>Araneomorphae</taxon>
        <taxon>Entelegynae</taxon>
        <taxon>Araneoidea</taxon>
        <taxon>Araneidae</taxon>
        <taxon>Larinioides</taxon>
    </lineage>
</organism>
<feature type="region of interest" description="Disordered" evidence="1">
    <location>
        <begin position="29"/>
        <end position="54"/>
    </location>
</feature>
<sequence length="171" mass="18938">MKLVLAIILFLCIVGIDAKPNGDCNGSIQATNVEGEEDTGNGSKTEPPNHNGYKSKNPFPLFKSCLDYNVEYAIRRKELKRNNEIWVGKCKTGEETEQEMCKSQGISFIRCSLFIGPSEECIEEINNFLNGISCDEVGGDNGGNGTAALGVHIDFEEDYEEENIKFVEETE</sequence>
<gene>
    <name evidence="3" type="ORF">LARSCL_LOCUS17584</name>
</gene>
<proteinExistence type="predicted"/>
<evidence type="ECO:0000256" key="2">
    <source>
        <dbReference type="SAM" id="SignalP"/>
    </source>
</evidence>
<dbReference type="AlphaFoldDB" id="A0AAV2B7U1"/>
<protein>
    <submittedName>
        <fullName evidence="3">Uncharacterized protein</fullName>
    </submittedName>
</protein>
<accession>A0AAV2B7U1</accession>
<name>A0AAV2B7U1_9ARAC</name>
<reference evidence="3 4" key="1">
    <citation type="submission" date="2024-04" db="EMBL/GenBank/DDBJ databases">
        <authorList>
            <person name="Rising A."/>
            <person name="Reimegard J."/>
            <person name="Sonavane S."/>
            <person name="Akerstrom W."/>
            <person name="Nylinder S."/>
            <person name="Hedman E."/>
            <person name="Kallberg Y."/>
        </authorList>
    </citation>
    <scope>NUCLEOTIDE SEQUENCE [LARGE SCALE GENOMIC DNA]</scope>
</reference>
<dbReference type="Proteomes" id="UP001497382">
    <property type="component" value="Unassembled WGS sequence"/>
</dbReference>
<dbReference type="EMBL" id="CAXIEN010000303">
    <property type="protein sequence ID" value="CAL1292306.1"/>
    <property type="molecule type" value="Genomic_DNA"/>
</dbReference>
<feature type="chain" id="PRO_5043920558" evidence="2">
    <location>
        <begin position="19"/>
        <end position="171"/>
    </location>
</feature>
<evidence type="ECO:0000313" key="3">
    <source>
        <dbReference type="EMBL" id="CAL1292306.1"/>
    </source>
</evidence>
<feature type="compositionally biased region" description="Polar residues" evidence="1">
    <location>
        <begin position="40"/>
        <end position="54"/>
    </location>
</feature>
<evidence type="ECO:0000313" key="4">
    <source>
        <dbReference type="Proteomes" id="UP001497382"/>
    </source>
</evidence>
<keyword evidence="2" id="KW-0732">Signal</keyword>
<keyword evidence="4" id="KW-1185">Reference proteome</keyword>